<sequence length="303" mass="33697">MPAVRRSLRLLQLRAQHSSDPPGASSIQIIRVPINLAVLGSVLDSDTPQPDVPEDGYSKLRPDAMAFTTTQGCVVPEVTAATLDTINPCRMIKTPPATLRRKPYDRPPKGDPNHRTRAQRRNTMRNSIRLHEEKEANEAANPFDYKVSLKTSIKFANPASIPLANTNTTDLKASDGAYESMSRKTVTDTTVLTVDKCIRRRYIEVEWNGCDTVVLADQDKRILAVLVGRPDDPRWADTLREATKAMREALEKLKLPCRDCEGLSHEEKCRDCQKGRGDYYAISVGLSLGSGSVVSGKHRYKLN</sequence>
<dbReference type="EMBL" id="JANAWD010000134">
    <property type="protein sequence ID" value="KAJ3486025.1"/>
    <property type="molecule type" value="Genomic_DNA"/>
</dbReference>
<gene>
    <name evidence="2" type="ORF">NLI96_g4525</name>
</gene>
<evidence type="ECO:0000313" key="2">
    <source>
        <dbReference type="EMBL" id="KAJ3486025.1"/>
    </source>
</evidence>
<feature type="compositionally biased region" description="Basic and acidic residues" evidence="1">
    <location>
        <begin position="102"/>
        <end position="114"/>
    </location>
</feature>
<evidence type="ECO:0000313" key="3">
    <source>
        <dbReference type="Proteomes" id="UP001212997"/>
    </source>
</evidence>
<evidence type="ECO:0000256" key="1">
    <source>
        <dbReference type="SAM" id="MobiDB-lite"/>
    </source>
</evidence>
<keyword evidence="3" id="KW-1185">Reference proteome</keyword>
<reference evidence="2" key="1">
    <citation type="submission" date="2022-07" db="EMBL/GenBank/DDBJ databases">
        <title>Genome Sequence of Physisporinus lineatus.</title>
        <authorList>
            <person name="Buettner E."/>
        </authorList>
    </citation>
    <scope>NUCLEOTIDE SEQUENCE</scope>
    <source>
        <strain evidence="2">VT162</strain>
    </source>
</reference>
<dbReference type="AlphaFoldDB" id="A0AAD5YK07"/>
<organism evidence="2 3">
    <name type="scientific">Meripilus lineatus</name>
    <dbReference type="NCBI Taxonomy" id="2056292"/>
    <lineage>
        <taxon>Eukaryota</taxon>
        <taxon>Fungi</taxon>
        <taxon>Dikarya</taxon>
        <taxon>Basidiomycota</taxon>
        <taxon>Agaricomycotina</taxon>
        <taxon>Agaricomycetes</taxon>
        <taxon>Polyporales</taxon>
        <taxon>Meripilaceae</taxon>
        <taxon>Meripilus</taxon>
    </lineage>
</organism>
<comment type="caution">
    <text evidence="2">The sequence shown here is derived from an EMBL/GenBank/DDBJ whole genome shotgun (WGS) entry which is preliminary data.</text>
</comment>
<name>A0AAD5YK07_9APHY</name>
<feature type="region of interest" description="Disordered" evidence="1">
    <location>
        <begin position="94"/>
        <end position="125"/>
    </location>
</feature>
<accession>A0AAD5YK07</accession>
<proteinExistence type="predicted"/>
<protein>
    <submittedName>
        <fullName evidence="2">Uncharacterized protein</fullName>
    </submittedName>
</protein>
<dbReference type="Proteomes" id="UP001212997">
    <property type="component" value="Unassembled WGS sequence"/>
</dbReference>